<evidence type="ECO:0000313" key="7">
    <source>
        <dbReference type="Proteomes" id="UP000800097"/>
    </source>
</evidence>
<proteinExistence type="inferred from homology"/>
<protein>
    <recommendedName>
        <fullName evidence="5">C2H2-type domain-containing protein</fullName>
    </recommendedName>
</protein>
<evidence type="ECO:0000256" key="1">
    <source>
        <dbReference type="ARBA" id="ARBA00004123"/>
    </source>
</evidence>
<evidence type="ECO:0000256" key="3">
    <source>
        <dbReference type="ARBA" id="ARBA00023242"/>
    </source>
</evidence>
<dbReference type="Pfam" id="PF04959">
    <property type="entry name" value="ARS2"/>
    <property type="match status" value="1"/>
</dbReference>
<accession>A0A6A6J5Y7</accession>
<dbReference type="OrthoDB" id="342064at2759"/>
<dbReference type="InterPro" id="IPR025239">
    <property type="entry name" value="DUF4187"/>
</dbReference>
<feature type="compositionally biased region" description="Low complexity" evidence="4">
    <location>
        <begin position="552"/>
        <end position="563"/>
    </location>
</feature>
<evidence type="ECO:0000256" key="2">
    <source>
        <dbReference type="ARBA" id="ARBA00005407"/>
    </source>
</evidence>
<keyword evidence="3" id="KW-0539">Nucleus</keyword>
<gene>
    <name evidence="6" type="ORF">EI97DRAFT_239073</name>
</gene>
<dbReference type="InterPro" id="IPR021933">
    <property type="entry name" value="SERRATE/Ars2_N"/>
</dbReference>
<dbReference type="GO" id="GO:0031047">
    <property type="term" value="P:regulatory ncRNA-mediated gene silencing"/>
    <property type="evidence" value="ECO:0007669"/>
    <property type="project" value="UniProtKB-ARBA"/>
</dbReference>
<dbReference type="InterPro" id="IPR039727">
    <property type="entry name" value="SE/Ars2"/>
</dbReference>
<dbReference type="Proteomes" id="UP000800097">
    <property type="component" value="Unassembled WGS sequence"/>
</dbReference>
<organism evidence="6 7">
    <name type="scientific">Westerdykella ornata</name>
    <dbReference type="NCBI Taxonomy" id="318751"/>
    <lineage>
        <taxon>Eukaryota</taxon>
        <taxon>Fungi</taxon>
        <taxon>Dikarya</taxon>
        <taxon>Ascomycota</taxon>
        <taxon>Pezizomycotina</taxon>
        <taxon>Dothideomycetes</taxon>
        <taxon>Pleosporomycetidae</taxon>
        <taxon>Pleosporales</taxon>
        <taxon>Sporormiaceae</taxon>
        <taxon>Westerdykella</taxon>
    </lineage>
</organism>
<evidence type="ECO:0000259" key="5">
    <source>
        <dbReference type="PROSITE" id="PS00028"/>
    </source>
</evidence>
<feature type="region of interest" description="Disordered" evidence="4">
    <location>
        <begin position="546"/>
        <end position="598"/>
    </location>
</feature>
<dbReference type="PROSITE" id="PS00028">
    <property type="entry name" value="ZINC_FINGER_C2H2_1"/>
    <property type="match status" value="1"/>
</dbReference>
<feature type="compositionally biased region" description="Basic and acidic residues" evidence="4">
    <location>
        <begin position="44"/>
        <end position="59"/>
    </location>
</feature>
<dbReference type="SMART" id="SM01173">
    <property type="entry name" value="DUF4187"/>
    <property type="match status" value="1"/>
</dbReference>
<sequence>MFPRTREDERPTGDSYRRRSPVASAERRRNPRGRSRSPQNIDRYQPDRARDYDHRPRESHGRRRSSPAPVQGGIDRYVPGQDTYTPTFTVNPIPNPMTLEYQVGFNFFAEWWRIEQKIKEEKERAKNGGRRLKGEREAREEKGKERELIQAAYDDYKEKLQVQMAKTFVEKHKSEEWFKEKYDPEYVKNLREKLRPYRHQLYGNFERQLAEGVFDEFTLEGIYKNDSNGAGGIVEKEEGETTAANEVLGVGDLVPCKGGELRDEAALQPTLLIKTIAPTVNREKVEEFCKEHLGEGPGGFKWLSLSDPNPLKKCHRIGWVILHPSDEEPMIIDERGDGRHDDDAEEGAVVEKPAAATGPLATAKKALEALNGKTVIDEERGNFTCHVGVHEPPAAPRKKALWDLFSAPERIERDLQLAERLVSKLDSDLRDGHEEFADVDGVARIEQRVEDLRSKGWLQPPANAPVAVKKKDPEELEEGEDAPMEDEDEGLYADEVDDEDLLAKKKKLDLLIEYLRRVYNFCFFCVFESDSVHELIRKCPGGHLRRPRASLTTAAKTTARATASGDPFPYKKQDASGEGETEEAGAQENRPKLSGKSQQQLQRAYNWVKTYEDKLMQILEPGNVDLKKIGGKPEEEALDDELKRFVNQEDESKWRCKVPGCTKLFKAEHFWRKHVEKRHTEWYEELKKSIALVNTYVLDPAHIAPSRSDANSNGHFPVGNHAVTGTPRGFNLSQMPLNMAGAGLQSGFNMQALFNPAMTGNWDALGGEGDRTGPMRRTGGRFTGNRSGPYDRQSRDNRNPRFGAGGGRLTPPPRGGRPGGGGRYDSGGPGPLQSTQGRSLKSYEDLDAVGNADTELNY</sequence>
<evidence type="ECO:0000313" key="6">
    <source>
        <dbReference type="EMBL" id="KAF2271991.1"/>
    </source>
</evidence>
<feature type="domain" description="C2H2-type" evidence="5">
    <location>
        <begin position="656"/>
        <end position="679"/>
    </location>
</feature>
<dbReference type="Pfam" id="PF13821">
    <property type="entry name" value="DUF4187"/>
    <property type="match status" value="1"/>
</dbReference>
<feature type="compositionally biased region" description="Basic and acidic residues" evidence="4">
    <location>
        <begin position="1"/>
        <end position="17"/>
    </location>
</feature>
<dbReference type="GO" id="GO:0016604">
    <property type="term" value="C:nuclear body"/>
    <property type="evidence" value="ECO:0007669"/>
    <property type="project" value="TreeGrafter"/>
</dbReference>
<dbReference type="AlphaFoldDB" id="A0A6A6J5Y7"/>
<keyword evidence="7" id="KW-1185">Reference proteome</keyword>
<feature type="region of interest" description="Disordered" evidence="4">
    <location>
        <begin position="123"/>
        <end position="143"/>
    </location>
</feature>
<feature type="region of interest" description="Disordered" evidence="4">
    <location>
        <begin position="456"/>
        <end position="494"/>
    </location>
</feature>
<feature type="region of interest" description="Disordered" evidence="4">
    <location>
        <begin position="1"/>
        <end position="83"/>
    </location>
</feature>
<dbReference type="InterPro" id="IPR013087">
    <property type="entry name" value="Znf_C2H2_type"/>
</dbReference>
<name>A0A6A6J5Y7_WESOR</name>
<dbReference type="PANTHER" id="PTHR13165:SF0">
    <property type="entry name" value="SERRATE RNA EFFECTOR MOLECULE HOMOLOG"/>
    <property type="match status" value="1"/>
</dbReference>
<dbReference type="GO" id="GO:0016070">
    <property type="term" value="P:RNA metabolic process"/>
    <property type="evidence" value="ECO:0007669"/>
    <property type="project" value="UniProtKB-ARBA"/>
</dbReference>
<feature type="compositionally biased region" description="Gly residues" evidence="4">
    <location>
        <begin position="816"/>
        <end position="830"/>
    </location>
</feature>
<dbReference type="InterPro" id="IPR007042">
    <property type="entry name" value="SERRATE/Ars2_C"/>
</dbReference>
<dbReference type="GeneID" id="54547208"/>
<dbReference type="RefSeq" id="XP_033649530.1">
    <property type="nucleotide sequence ID" value="XM_033794033.1"/>
</dbReference>
<feature type="compositionally biased region" description="Acidic residues" evidence="4">
    <location>
        <begin position="474"/>
        <end position="494"/>
    </location>
</feature>
<dbReference type="PANTHER" id="PTHR13165">
    <property type="entry name" value="ARSENITE-RESISTANCE PROTEIN 2"/>
    <property type="match status" value="1"/>
</dbReference>
<comment type="subcellular location">
    <subcellularLocation>
        <location evidence="1">Nucleus</location>
    </subcellularLocation>
</comment>
<dbReference type="EMBL" id="ML986529">
    <property type="protein sequence ID" value="KAF2271991.1"/>
    <property type="molecule type" value="Genomic_DNA"/>
</dbReference>
<dbReference type="Pfam" id="PF12066">
    <property type="entry name" value="SERRATE_Ars2_N"/>
    <property type="match status" value="1"/>
</dbReference>
<feature type="region of interest" description="Disordered" evidence="4">
    <location>
        <begin position="764"/>
        <end position="858"/>
    </location>
</feature>
<evidence type="ECO:0000256" key="4">
    <source>
        <dbReference type="SAM" id="MobiDB-lite"/>
    </source>
</evidence>
<reference evidence="6" key="1">
    <citation type="journal article" date="2020" name="Stud. Mycol.">
        <title>101 Dothideomycetes genomes: a test case for predicting lifestyles and emergence of pathogens.</title>
        <authorList>
            <person name="Haridas S."/>
            <person name="Albert R."/>
            <person name="Binder M."/>
            <person name="Bloem J."/>
            <person name="Labutti K."/>
            <person name="Salamov A."/>
            <person name="Andreopoulos B."/>
            <person name="Baker S."/>
            <person name="Barry K."/>
            <person name="Bills G."/>
            <person name="Bluhm B."/>
            <person name="Cannon C."/>
            <person name="Castanera R."/>
            <person name="Culley D."/>
            <person name="Daum C."/>
            <person name="Ezra D."/>
            <person name="Gonzalez J."/>
            <person name="Henrissat B."/>
            <person name="Kuo A."/>
            <person name="Liang C."/>
            <person name="Lipzen A."/>
            <person name="Lutzoni F."/>
            <person name="Magnuson J."/>
            <person name="Mondo S."/>
            <person name="Nolan M."/>
            <person name="Ohm R."/>
            <person name="Pangilinan J."/>
            <person name="Park H.-J."/>
            <person name="Ramirez L."/>
            <person name="Alfaro M."/>
            <person name="Sun H."/>
            <person name="Tritt A."/>
            <person name="Yoshinaga Y."/>
            <person name="Zwiers L.-H."/>
            <person name="Turgeon B."/>
            <person name="Goodwin S."/>
            <person name="Spatafora J."/>
            <person name="Crous P."/>
            <person name="Grigoriev I."/>
        </authorList>
    </citation>
    <scope>NUCLEOTIDE SEQUENCE</scope>
    <source>
        <strain evidence="6">CBS 379.55</strain>
    </source>
</reference>
<comment type="similarity">
    <text evidence="2">Belongs to the ARS2 family.</text>
</comment>